<dbReference type="Gene3D" id="3.40.50.300">
    <property type="entry name" value="P-loop containing nucleotide triphosphate hydrolases"/>
    <property type="match status" value="1"/>
</dbReference>
<dbReference type="GO" id="GO:0140359">
    <property type="term" value="F:ABC-type transporter activity"/>
    <property type="evidence" value="ECO:0007669"/>
    <property type="project" value="InterPro"/>
</dbReference>
<proteinExistence type="predicted"/>
<comment type="caution">
    <text evidence="9">The sequence shown here is derived from an EMBL/GenBank/DDBJ whole genome shotgun (WGS) entry which is preliminary data.</text>
</comment>
<evidence type="ECO:0000256" key="1">
    <source>
        <dbReference type="ARBA" id="ARBA00022448"/>
    </source>
</evidence>
<evidence type="ECO:0000313" key="9">
    <source>
        <dbReference type="EMBL" id="KAK2654038.1"/>
    </source>
</evidence>
<dbReference type="PANTHER" id="PTHR24223:SF369">
    <property type="entry name" value="ABC TRANSPORTER C FAMILY MEMBER 10"/>
    <property type="match status" value="1"/>
</dbReference>
<gene>
    <name evidence="9" type="ORF">Ddye_013894</name>
</gene>
<dbReference type="Pfam" id="PF00664">
    <property type="entry name" value="ABC_membrane"/>
    <property type="match status" value="1"/>
</dbReference>
<dbReference type="Gene3D" id="1.20.1560.10">
    <property type="entry name" value="ABC transporter type 1, transmembrane domain"/>
    <property type="match status" value="1"/>
</dbReference>
<dbReference type="InterPro" id="IPR003439">
    <property type="entry name" value="ABC_transporter-like_ATP-bd"/>
</dbReference>
<evidence type="ECO:0000256" key="6">
    <source>
        <dbReference type="ARBA" id="ARBA00023136"/>
    </source>
</evidence>
<dbReference type="EMBL" id="JANJYI010000004">
    <property type="protein sequence ID" value="KAK2654038.1"/>
    <property type="molecule type" value="Genomic_DNA"/>
</dbReference>
<dbReference type="Pfam" id="PF00005">
    <property type="entry name" value="ABC_tran"/>
    <property type="match status" value="1"/>
</dbReference>
<dbReference type="AlphaFoldDB" id="A0AAD9X7U4"/>
<evidence type="ECO:0000256" key="7">
    <source>
        <dbReference type="SAM" id="Phobius"/>
    </source>
</evidence>
<keyword evidence="2 7" id="KW-0812">Transmembrane</keyword>
<keyword evidence="5 7" id="KW-1133">Transmembrane helix</keyword>
<keyword evidence="1" id="KW-0813">Transport</keyword>
<dbReference type="GO" id="GO:0005524">
    <property type="term" value="F:ATP binding"/>
    <property type="evidence" value="ECO:0007669"/>
    <property type="project" value="UniProtKB-KW"/>
</dbReference>
<keyword evidence="3" id="KW-0547">Nucleotide-binding</keyword>
<keyword evidence="4" id="KW-0067">ATP-binding</keyword>
<evidence type="ECO:0000256" key="3">
    <source>
        <dbReference type="ARBA" id="ARBA00022741"/>
    </source>
</evidence>
<keyword evidence="6 7" id="KW-0472">Membrane</keyword>
<dbReference type="SUPFAM" id="SSF90123">
    <property type="entry name" value="ABC transporter transmembrane region"/>
    <property type="match status" value="1"/>
</dbReference>
<feature type="transmembrane region" description="Helical" evidence="7">
    <location>
        <begin position="201"/>
        <end position="221"/>
    </location>
</feature>
<dbReference type="PANTHER" id="PTHR24223">
    <property type="entry name" value="ATP-BINDING CASSETTE SUB-FAMILY C"/>
    <property type="match status" value="1"/>
</dbReference>
<name>A0AAD9X7U4_9ROSI</name>
<dbReference type="InterPro" id="IPR027417">
    <property type="entry name" value="P-loop_NTPase"/>
</dbReference>
<dbReference type="PROSITE" id="PS50929">
    <property type="entry name" value="ABC_TM1F"/>
    <property type="match status" value="1"/>
</dbReference>
<protein>
    <recommendedName>
        <fullName evidence="8">ABC transmembrane type-1 domain-containing protein</fullName>
    </recommendedName>
</protein>
<keyword evidence="10" id="KW-1185">Reference proteome</keyword>
<feature type="transmembrane region" description="Helical" evidence="7">
    <location>
        <begin position="124"/>
        <end position="146"/>
    </location>
</feature>
<evidence type="ECO:0000256" key="5">
    <source>
        <dbReference type="ARBA" id="ARBA00022989"/>
    </source>
</evidence>
<accession>A0AAD9X7U4</accession>
<dbReference type="Proteomes" id="UP001280121">
    <property type="component" value="Unassembled WGS sequence"/>
</dbReference>
<evidence type="ECO:0000313" key="10">
    <source>
        <dbReference type="Proteomes" id="UP001280121"/>
    </source>
</evidence>
<feature type="domain" description="ABC transmembrane type-1" evidence="8">
    <location>
        <begin position="11"/>
        <end position="153"/>
    </location>
</feature>
<dbReference type="InterPro" id="IPR036640">
    <property type="entry name" value="ABC1_TM_sf"/>
</dbReference>
<evidence type="ECO:0000259" key="8">
    <source>
        <dbReference type="PROSITE" id="PS50929"/>
    </source>
</evidence>
<dbReference type="InterPro" id="IPR011527">
    <property type="entry name" value="ABC1_TM_dom"/>
</dbReference>
<organism evidence="9 10">
    <name type="scientific">Dipteronia dyeriana</name>
    <dbReference type="NCBI Taxonomy" id="168575"/>
    <lineage>
        <taxon>Eukaryota</taxon>
        <taxon>Viridiplantae</taxon>
        <taxon>Streptophyta</taxon>
        <taxon>Embryophyta</taxon>
        <taxon>Tracheophyta</taxon>
        <taxon>Spermatophyta</taxon>
        <taxon>Magnoliopsida</taxon>
        <taxon>eudicotyledons</taxon>
        <taxon>Gunneridae</taxon>
        <taxon>Pentapetalae</taxon>
        <taxon>rosids</taxon>
        <taxon>malvids</taxon>
        <taxon>Sapindales</taxon>
        <taxon>Sapindaceae</taxon>
        <taxon>Hippocastanoideae</taxon>
        <taxon>Acereae</taxon>
        <taxon>Dipteronia</taxon>
    </lineage>
</organism>
<dbReference type="InterPro" id="IPR050173">
    <property type="entry name" value="ABC_transporter_C-like"/>
</dbReference>
<reference evidence="9" key="1">
    <citation type="journal article" date="2023" name="Plant J.">
        <title>Genome sequences and population genomics provide insights into the demographic history, inbreeding, and mutation load of two 'living fossil' tree species of Dipteronia.</title>
        <authorList>
            <person name="Feng Y."/>
            <person name="Comes H.P."/>
            <person name="Chen J."/>
            <person name="Zhu S."/>
            <person name="Lu R."/>
            <person name="Zhang X."/>
            <person name="Li P."/>
            <person name="Qiu J."/>
            <person name="Olsen K.M."/>
            <person name="Qiu Y."/>
        </authorList>
    </citation>
    <scope>NUCLEOTIDE SEQUENCE</scope>
    <source>
        <strain evidence="9">KIB01</strain>
    </source>
</reference>
<feature type="transmembrane region" description="Helical" evidence="7">
    <location>
        <begin position="34"/>
        <end position="61"/>
    </location>
</feature>
<dbReference type="GO" id="GO:0016887">
    <property type="term" value="F:ATP hydrolysis activity"/>
    <property type="evidence" value="ECO:0007669"/>
    <property type="project" value="InterPro"/>
</dbReference>
<dbReference type="SUPFAM" id="SSF52540">
    <property type="entry name" value="P-loop containing nucleoside triphosphate hydrolases"/>
    <property type="match status" value="1"/>
</dbReference>
<evidence type="ECO:0000256" key="4">
    <source>
        <dbReference type="ARBA" id="ARBA00022840"/>
    </source>
</evidence>
<evidence type="ECO:0000256" key="2">
    <source>
        <dbReference type="ARBA" id="ARBA00022692"/>
    </source>
</evidence>
<sequence length="301" mass="33094">MTSLSHLLCTIGQISQNFWMAANVVNPNVSTLRLIIVCLLIGFASILFLLCRSIFAVALGLQTPKSLFSQLLNSLFRAPMSFYDSTPLGRILSRVSSDLTIVDLDIRFSLIFTVVVTINAYASFGVLAVVTWQVLFVFITVIYVAIQLQIRYRLNAPLVLQGISCTFEGGHEIGVVGRTGSGKTTLIGALFRLVEPAGRKIVVVVSVASLQMLIIPFAFFFKVLGKCQLQEAVQEKEQGLDSLENYPTEFADCTVITVAHRIPTVMDCTMVLAISNGESRSIELNLNHKLTVFSLHRVKSS</sequence>
<dbReference type="GO" id="GO:0016020">
    <property type="term" value="C:membrane"/>
    <property type="evidence" value="ECO:0007669"/>
    <property type="project" value="InterPro"/>
</dbReference>